<feature type="region of interest" description="Disordered" evidence="4">
    <location>
        <begin position="254"/>
        <end position="343"/>
    </location>
</feature>
<dbReference type="AlphaFoldDB" id="A0A0H2SF43"/>
<keyword evidence="2" id="KW-0804">Transcription</keyword>
<evidence type="ECO:0000256" key="3">
    <source>
        <dbReference type="PROSITE-ProRule" id="PRU00267"/>
    </source>
</evidence>
<dbReference type="OrthoDB" id="6247875at2759"/>
<keyword evidence="3" id="KW-0539">Nucleus</keyword>
<evidence type="ECO:0000313" key="6">
    <source>
        <dbReference type="EMBL" id="KLO20368.1"/>
    </source>
</evidence>
<dbReference type="GO" id="GO:0000978">
    <property type="term" value="F:RNA polymerase II cis-regulatory region sequence-specific DNA binding"/>
    <property type="evidence" value="ECO:0007669"/>
    <property type="project" value="TreeGrafter"/>
</dbReference>
<dbReference type="GO" id="GO:0030154">
    <property type="term" value="P:cell differentiation"/>
    <property type="evidence" value="ECO:0007669"/>
    <property type="project" value="TreeGrafter"/>
</dbReference>
<dbReference type="STRING" id="27342.A0A0H2SF43"/>
<name>A0A0H2SF43_9AGAM</name>
<dbReference type="PROSITE" id="PS50118">
    <property type="entry name" value="HMG_BOX_2"/>
    <property type="match status" value="1"/>
</dbReference>
<dbReference type="SMART" id="SM00398">
    <property type="entry name" value="HMG"/>
    <property type="match status" value="1"/>
</dbReference>
<dbReference type="Gene3D" id="1.10.30.10">
    <property type="entry name" value="High mobility group box domain"/>
    <property type="match status" value="1"/>
</dbReference>
<reference evidence="6 7" key="1">
    <citation type="submission" date="2015-04" db="EMBL/GenBank/DDBJ databases">
        <title>Complete genome sequence of Schizopora paradoxa KUC8140, a cosmopolitan wood degrader in East Asia.</title>
        <authorList>
            <consortium name="DOE Joint Genome Institute"/>
            <person name="Min B."/>
            <person name="Park H."/>
            <person name="Jang Y."/>
            <person name="Kim J.-J."/>
            <person name="Kim K.H."/>
            <person name="Pangilinan J."/>
            <person name="Lipzen A."/>
            <person name="Riley R."/>
            <person name="Grigoriev I.V."/>
            <person name="Spatafora J.W."/>
            <person name="Choi I.-G."/>
        </authorList>
    </citation>
    <scope>NUCLEOTIDE SEQUENCE [LARGE SCALE GENOMIC DNA]</scope>
    <source>
        <strain evidence="6 7">KUC8140</strain>
    </source>
</reference>
<feature type="DNA-binding region" description="HMG box" evidence="3">
    <location>
        <begin position="198"/>
        <end position="268"/>
    </location>
</feature>
<dbReference type="InterPro" id="IPR036910">
    <property type="entry name" value="HMG_box_dom_sf"/>
</dbReference>
<feature type="compositionally biased region" description="Polar residues" evidence="4">
    <location>
        <begin position="169"/>
        <end position="190"/>
    </location>
</feature>
<proteinExistence type="predicted"/>
<feature type="compositionally biased region" description="Polar residues" evidence="4">
    <location>
        <begin position="398"/>
        <end position="411"/>
    </location>
</feature>
<dbReference type="GO" id="GO:0005634">
    <property type="term" value="C:nucleus"/>
    <property type="evidence" value="ECO:0007669"/>
    <property type="project" value="UniProtKB-UniRule"/>
</dbReference>
<feature type="compositionally biased region" description="Basic and acidic residues" evidence="4">
    <location>
        <begin position="273"/>
        <end position="297"/>
    </location>
</feature>
<dbReference type="InterPro" id="IPR009071">
    <property type="entry name" value="HMG_box_dom"/>
</dbReference>
<keyword evidence="1 3" id="KW-0238">DNA-binding</keyword>
<accession>A0A0H2SF43</accession>
<dbReference type="Pfam" id="PF00505">
    <property type="entry name" value="HMG_box"/>
    <property type="match status" value="1"/>
</dbReference>
<keyword evidence="7" id="KW-1185">Reference proteome</keyword>
<evidence type="ECO:0000256" key="4">
    <source>
        <dbReference type="SAM" id="MobiDB-lite"/>
    </source>
</evidence>
<evidence type="ECO:0000256" key="1">
    <source>
        <dbReference type="ARBA" id="ARBA00023125"/>
    </source>
</evidence>
<dbReference type="SUPFAM" id="SSF47095">
    <property type="entry name" value="HMG-box"/>
    <property type="match status" value="1"/>
</dbReference>
<feature type="compositionally biased region" description="Polar residues" evidence="4">
    <location>
        <begin position="726"/>
        <end position="745"/>
    </location>
</feature>
<dbReference type="PANTHER" id="PTHR10270:SF161">
    <property type="entry name" value="SEX-DETERMINING REGION Y PROTEIN"/>
    <property type="match status" value="1"/>
</dbReference>
<feature type="region of interest" description="Disordered" evidence="4">
    <location>
        <begin position="703"/>
        <end position="783"/>
    </location>
</feature>
<sequence>MSQGRRSLRPLPAESTAQDPNDDGSSRKITHRSLTSFHHHLSPRSAPALTANPTDKDSLGQTLARAMNTLDHNRDGHWYAMCDGTVPKCPQNTDPQTSGRLPTAKTKLFFNHVQTPSSSSSSPSPPASSTRRFYPVPPISTHTSSYFSYLDHPSAMTGPIRTKDAVDSRSPSASGSNTAATTMGHPSTSAKPYKGKNPPRPLNAWIIYRREKLQEILKDPENKRLPQSELSKKISALWKAETDDSRARFEYEANLSKAQHQKDYPDYQFRPMKRADKQKERIEKKKEADRERAERKMAKIGKRASSTNASTAATPLEGGQQFEGPSSSHLPSAPSTSSAQHQQVHSFMVQRYGVCGPSPPLSQAPSPYGSPEIEGFSLDEPEEVALHESTGYDASRVASGSTAEAGTSRHPSASHEHSIPVAQPRPSVPIRPPTTTGWNGGAPQQGMEVTTNASTQHAAGGSVLVAQAGQTFVNDSQPQNAIYNPLGVQRRDVLQQWISDANPAVHGGYEYSEVPEEDASAYAYVENASIPNIFTLQMDSAALNEMPPGEIRVSPSNPYASVPSNQQPPLPSRASDNVFDLDLNQIATVDLQAFSNFFANYTAQEGLLKDDLLGREGGVEVTGVANDVSANLGFDDGFNFQLGFDPNVPIPGLSNDEFLGGPAPEMPHSQFFSDVQYDFGDGSGLVNNLFGQHDVQADLSNLVNEAPDPNRGAIMPQAQILPTPPDTESSPRSAGSTDARGNQASPVDARPRSYMPPPGAMNTTMRRAAGTWRPPANLTNDEE</sequence>
<dbReference type="GO" id="GO:0001228">
    <property type="term" value="F:DNA-binding transcription activator activity, RNA polymerase II-specific"/>
    <property type="evidence" value="ECO:0007669"/>
    <property type="project" value="TreeGrafter"/>
</dbReference>
<feature type="region of interest" description="Disordered" evidence="4">
    <location>
        <begin position="158"/>
        <end position="197"/>
    </location>
</feature>
<feature type="region of interest" description="Disordered" evidence="4">
    <location>
        <begin position="395"/>
        <end position="429"/>
    </location>
</feature>
<dbReference type="InterPro" id="IPR050140">
    <property type="entry name" value="SRY-related_HMG-box_TF-like"/>
</dbReference>
<evidence type="ECO:0000313" key="7">
    <source>
        <dbReference type="Proteomes" id="UP000053477"/>
    </source>
</evidence>
<feature type="compositionally biased region" description="Low complexity" evidence="4">
    <location>
        <begin position="325"/>
        <end position="338"/>
    </location>
</feature>
<dbReference type="EMBL" id="KQ085882">
    <property type="protein sequence ID" value="KLO20368.1"/>
    <property type="molecule type" value="Genomic_DNA"/>
</dbReference>
<organism evidence="6 7">
    <name type="scientific">Schizopora paradoxa</name>
    <dbReference type="NCBI Taxonomy" id="27342"/>
    <lineage>
        <taxon>Eukaryota</taxon>
        <taxon>Fungi</taxon>
        <taxon>Dikarya</taxon>
        <taxon>Basidiomycota</taxon>
        <taxon>Agaricomycotina</taxon>
        <taxon>Agaricomycetes</taxon>
        <taxon>Hymenochaetales</taxon>
        <taxon>Schizoporaceae</taxon>
        <taxon>Schizopora</taxon>
    </lineage>
</organism>
<gene>
    <name evidence="6" type="ORF">SCHPADRAFT_884447</name>
</gene>
<protein>
    <recommendedName>
        <fullName evidence="5">HMG box domain-containing protein</fullName>
    </recommendedName>
</protein>
<dbReference type="CDD" id="cd01389">
    <property type="entry name" value="HMG-box_ROX1-like"/>
    <property type="match status" value="1"/>
</dbReference>
<evidence type="ECO:0000256" key="2">
    <source>
        <dbReference type="ARBA" id="ARBA00023163"/>
    </source>
</evidence>
<feature type="region of interest" description="Disordered" evidence="4">
    <location>
        <begin position="112"/>
        <end position="136"/>
    </location>
</feature>
<dbReference type="PANTHER" id="PTHR10270">
    <property type="entry name" value="SOX TRANSCRIPTION FACTOR"/>
    <property type="match status" value="1"/>
</dbReference>
<feature type="domain" description="HMG box" evidence="5">
    <location>
        <begin position="198"/>
        <end position="268"/>
    </location>
</feature>
<feature type="compositionally biased region" description="Low complexity" evidence="4">
    <location>
        <begin position="304"/>
        <end position="314"/>
    </location>
</feature>
<evidence type="ECO:0000259" key="5">
    <source>
        <dbReference type="PROSITE" id="PS50118"/>
    </source>
</evidence>
<dbReference type="Proteomes" id="UP000053477">
    <property type="component" value="Unassembled WGS sequence"/>
</dbReference>
<dbReference type="InParanoid" id="A0A0H2SF43"/>
<feature type="region of interest" description="Disordered" evidence="4">
    <location>
        <begin position="1"/>
        <end position="58"/>
    </location>
</feature>